<protein>
    <submittedName>
        <fullName evidence="2">Uncharacterized protein</fullName>
    </submittedName>
</protein>
<sequence>MCNANNHPPGCTCGWGGEGSSGGYGASFYHHQLSSLAVMHGKTFLIPVDCWYCGQPIYIYANRHGSVVLFDDLGRPWPKHQCLQAPAWLGDSSSLQPARFLSHIPVEQFSWFHALVDELSDPERHLHYVTTLEIPAEVLADAYEQRFLTIQLLKALSNRLKLPAGLHVPSRCRKCRQAILIRILDDRVGVFQQSWDRVLTRHSCFSSLPATLSRRDIFTALKASENEVHHWPPLKQPTLGFIAGRTKEGMLFRSWPEGEVRAFPGHPPFPLCTLISVSPDGKVHLITSTSSDASASSKSAGRSKNSSTVQRGITPYPNAMKDPALQKVLSALLLEHMPKNQVLAYTRASTGLEWHIGGRIAVRDAAEFVRLIELARDPARRTHAWTELTRLGETIARKLAPRLAGLRR</sequence>
<evidence type="ECO:0000313" key="3">
    <source>
        <dbReference type="Proteomes" id="UP000635726"/>
    </source>
</evidence>
<proteinExistence type="predicted"/>
<organism evidence="2 3">
    <name type="scientific">Deinococcus aquiradiocola</name>
    <dbReference type="NCBI Taxonomy" id="393059"/>
    <lineage>
        <taxon>Bacteria</taxon>
        <taxon>Thermotogati</taxon>
        <taxon>Deinococcota</taxon>
        <taxon>Deinococci</taxon>
        <taxon>Deinococcales</taxon>
        <taxon>Deinococcaceae</taxon>
        <taxon>Deinococcus</taxon>
    </lineage>
</organism>
<keyword evidence="3" id="KW-1185">Reference proteome</keyword>
<dbReference type="Proteomes" id="UP000635726">
    <property type="component" value="Unassembled WGS sequence"/>
</dbReference>
<reference evidence="2" key="1">
    <citation type="journal article" date="2014" name="Int. J. Syst. Evol. Microbiol.">
        <title>Complete genome sequence of Corynebacterium casei LMG S-19264T (=DSM 44701T), isolated from a smear-ripened cheese.</title>
        <authorList>
            <consortium name="US DOE Joint Genome Institute (JGI-PGF)"/>
            <person name="Walter F."/>
            <person name="Albersmeier A."/>
            <person name="Kalinowski J."/>
            <person name="Ruckert C."/>
        </authorList>
    </citation>
    <scope>NUCLEOTIDE SEQUENCE</scope>
    <source>
        <strain evidence="2">JCM 14371</strain>
    </source>
</reference>
<dbReference type="EMBL" id="BMOE01000004">
    <property type="protein sequence ID" value="GGJ71296.1"/>
    <property type="molecule type" value="Genomic_DNA"/>
</dbReference>
<name>A0A917PCV2_9DEIO</name>
<reference evidence="2" key="2">
    <citation type="submission" date="2020-09" db="EMBL/GenBank/DDBJ databases">
        <authorList>
            <person name="Sun Q."/>
            <person name="Ohkuma M."/>
        </authorList>
    </citation>
    <scope>NUCLEOTIDE SEQUENCE</scope>
    <source>
        <strain evidence="2">JCM 14371</strain>
    </source>
</reference>
<dbReference type="AlphaFoldDB" id="A0A917PCV2"/>
<evidence type="ECO:0000313" key="2">
    <source>
        <dbReference type="EMBL" id="GGJ71296.1"/>
    </source>
</evidence>
<feature type="region of interest" description="Disordered" evidence="1">
    <location>
        <begin position="288"/>
        <end position="317"/>
    </location>
</feature>
<accession>A0A917PCV2</accession>
<dbReference type="RefSeq" id="WP_188961751.1">
    <property type="nucleotide sequence ID" value="NZ_BMOE01000004.1"/>
</dbReference>
<evidence type="ECO:0000256" key="1">
    <source>
        <dbReference type="SAM" id="MobiDB-lite"/>
    </source>
</evidence>
<comment type="caution">
    <text evidence="2">The sequence shown here is derived from an EMBL/GenBank/DDBJ whole genome shotgun (WGS) entry which is preliminary data.</text>
</comment>
<feature type="compositionally biased region" description="Low complexity" evidence="1">
    <location>
        <begin position="288"/>
        <end position="308"/>
    </location>
</feature>
<gene>
    <name evidence="2" type="ORF">GCM10008939_14590</name>
</gene>